<dbReference type="Proteomes" id="UP000228380">
    <property type="component" value="Unplaced"/>
</dbReference>
<feature type="active site" evidence="7">
    <location>
        <position position="349"/>
    </location>
</feature>
<dbReference type="PANTHER" id="PTHR13683:SF265">
    <property type="entry name" value="PROTEIN ASPARTIC PROTEASE IN GUARD CELL 2"/>
    <property type="match status" value="1"/>
</dbReference>
<dbReference type="Gene3D" id="2.40.70.10">
    <property type="entry name" value="Acid Proteases"/>
    <property type="match status" value="2"/>
</dbReference>
<name>A0A8B7C3Z4_PHODC</name>
<evidence type="ECO:0000259" key="9">
    <source>
        <dbReference type="PROSITE" id="PS51767"/>
    </source>
</evidence>
<dbReference type="PROSITE" id="PS00141">
    <property type="entry name" value="ASP_PROTEASE"/>
    <property type="match status" value="1"/>
</dbReference>
<evidence type="ECO:0000256" key="2">
    <source>
        <dbReference type="ARBA" id="ARBA00022670"/>
    </source>
</evidence>
<dbReference type="InterPro" id="IPR033873">
    <property type="entry name" value="CND41-like"/>
</dbReference>
<feature type="active site" evidence="7">
    <location>
        <position position="146"/>
    </location>
</feature>
<keyword evidence="2" id="KW-0645">Protease</keyword>
<dbReference type="InterPro" id="IPR001461">
    <property type="entry name" value="Aspartic_peptidase_A1"/>
</dbReference>
<dbReference type="KEGG" id="pda:103708204"/>
<dbReference type="InterPro" id="IPR032861">
    <property type="entry name" value="TAXi_N"/>
</dbReference>
<dbReference type="GeneID" id="103708204"/>
<dbReference type="InterPro" id="IPR033121">
    <property type="entry name" value="PEPTIDASE_A1"/>
</dbReference>
<organism evidence="10 11">
    <name type="scientific">Phoenix dactylifera</name>
    <name type="common">Date palm</name>
    <dbReference type="NCBI Taxonomy" id="42345"/>
    <lineage>
        <taxon>Eukaryota</taxon>
        <taxon>Viridiplantae</taxon>
        <taxon>Streptophyta</taxon>
        <taxon>Embryophyta</taxon>
        <taxon>Tracheophyta</taxon>
        <taxon>Spermatophyta</taxon>
        <taxon>Magnoliopsida</taxon>
        <taxon>Liliopsida</taxon>
        <taxon>Arecaceae</taxon>
        <taxon>Coryphoideae</taxon>
        <taxon>Phoeniceae</taxon>
        <taxon>Phoenix</taxon>
    </lineage>
</organism>
<dbReference type="FunFam" id="2.40.70.10:FF:000016">
    <property type="entry name" value="Probable aspartic protease At2g35615"/>
    <property type="match status" value="1"/>
</dbReference>
<evidence type="ECO:0000256" key="3">
    <source>
        <dbReference type="ARBA" id="ARBA00022729"/>
    </source>
</evidence>
<evidence type="ECO:0000313" key="11">
    <source>
        <dbReference type="RefSeq" id="XP_008791252.3"/>
    </source>
</evidence>
<evidence type="ECO:0000256" key="1">
    <source>
        <dbReference type="ARBA" id="ARBA00007447"/>
    </source>
</evidence>
<dbReference type="PROSITE" id="PS51767">
    <property type="entry name" value="PEPTIDASE_A1"/>
    <property type="match status" value="1"/>
</dbReference>
<dbReference type="GO" id="GO:0004190">
    <property type="term" value="F:aspartic-type endopeptidase activity"/>
    <property type="evidence" value="ECO:0007669"/>
    <property type="project" value="UniProtKB-KW"/>
</dbReference>
<keyword evidence="10" id="KW-1185">Reference proteome</keyword>
<sequence>MEELLLMVVFQVLLFLPANCMALATPTIGFQYLNVHELVTETSNSHHLSKSHVHKAGKWALNLVHRDAISGRNYSSHHHRFQELMNRDSRRVAGLTRRVAALTGLAYSSLQDFGSEVVSGLEEGSGEYFVRVGVGSPPREQYMVIDSGSDITWVQCQPCSQCYHQAGPVFDPAQSTTFYNVGCDSTVCGLLDRAARCQAGWCRYEVSYRDGSYTKGTMALEMLTFGQTEVRNVAIGCGHRNRGLFVGAAGLLGLGRGPMSFMAQLGGQTGGAFLYCLASRGMEMPGSIVFGRGAAVPTSAMWVPLMRNPWAPSLYYIRLVGLGVGGIRLPVPEEVFRLSAMGDGGVIMDTGTAVTRLPVLAYEAVRNAFVQGTMGLPWAPATSIFDTCYDLSGFRTVQVPTVSFYFAGGTVLTLPARNYMIPVDGMGTFCLAFAPSSSGLSIVGNIQQEGIQITFDLANGFVGFGPNTC</sequence>
<gene>
    <name evidence="11" type="primary">LOC103708204</name>
</gene>
<evidence type="ECO:0000313" key="10">
    <source>
        <dbReference type="Proteomes" id="UP000228380"/>
    </source>
</evidence>
<evidence type="ECO:0000256" key="5">
    <source>
        <dbReference type="ARBA" id="ARBA00022801"/>
    </source>
</evidence>
<dbReference type="CDD" id="cd05472">
    <property type="entry name" value="cnd41_like"/>
    <property type="match status" value="1"/>
</dbReference>
<dbReference type="RefSeq" id="XP_008791252.3">
    <property type="nucleotide sequence ID" value="XM_008793030.3"/>
</dbReference>
<keyword evidence="4" id="KW-0064">Aspartyl protease</keyword>
<dbReference type="InterPro" id="IPR001969">
    <property type="entry name" value="Aspartic_peptidase_AS"/>
</dbReference>
<comment type="similarity">
    <text evidence="1">Belongs to the peptidase A1 family.</text>
</comment>
<feature type="domain" description="Peptidase A1" evidence="9">
    <location>
        <begin position="128"/>
        <end position="465"/>
    </location>
</feature>
<feature type="chain" id="PRO_5034059387" evidence="8">
    <location>
        <begin position="23"/>
        <end position="469"/>
    </location>
</feature>
<dbReference type="PANTHER" id="PTHR13683">
    <property type="entry name" value="ASPARTYL PROTEASES"/>
    <property type="match status" value="1"/>
</dbReference>
<evidence type="ECO:0000256" key="6">
    <source>
        <dbReference type="ARBA" id="ARBA00023125"/>
    </source>
</evidence>
<dbReference type="OrthoDB" id="2747330at2759"/>
<dbReference type="InterPro" id="IPR032799">
    <property type="entry name" value="TAXi_C"/>
</dbReference>
<reference evidence="11" key="1">
    <citation type="submission" date="2025-08" db="UniProtKB">
        <authorList>
            <consortium name="RefSeq"/>
        </authorList>
    </citation>
    <scope>IDENTIFICATION</scope>
    <source>
        <tissue evidence="11">Young leaves</tissue>
    </source>
</reference>
<protein>
    <submittedName>
        <fullName evidence="11">Protein ASPARTIC PROTEASE IN GUARD CELL 2-like</fullName>
    </submittedName>
</protein>
<feature type="signal peptide" evidence="8">
    <location>
        <begin position="1"/>
        <end position="22"/>
    </location>
</feature>
<dbReference type="GO" id="GO:0006508">
    <property type="term" value="P:proteolysis"/>
    <property type="evidence" value="ECO:0007669"/>
    <property type="project" value="UniProtKB-KW"/>
</dbReference>
<accession>A0A8B7C3Z4</accession>
<dbReference type="SUPFAM" id="SSF50630">
    <property type="entry name" value="Acid proteases"/>
    <property type="match status" value="1"/>
</dbReference>
<keyword evidence="3 8" id="KW-0732">Signal</keyword>
<dbReference type="Pfam" id="PF14541">
    <property type="entry name" value="TAXi_C"/>
    <property type="match status" value="1"/>
</dbReference>
<dbReference type="AlphaFoldDB" id="A0A8B7C3Z4"/>
<dbReference type="GO" id="GO:0003677">
    <property type="term" value="F:DNA binding"/>
    <property type="evidence" value="ECO:0007669"/>
    <property type="project" value="UniProtKB-KW"/>
</dbReference>
<evidence type="ECO:0000256" key="8">
    <source>
        <dbReference type="SAM" id="SignalP"/>
    </source>
</evidence>
<dbReference type="Pfam" id="PF14543">
    <property type="entry name" value="TAXi_N"/>
    <property type="match status" value="1"/>
</dbReference>
<keyword evidence="5" id="KW-0378">Hydrolase</keyword>
<dbReference type="FunFam" id="2.40.70.10:FF:000010">
    <property type="entry name" value="Aspartyl protease family protein 2"/>
    <property type="match status" value="1"/>
</dbReference>
<proteinExistence type="inferred from homology"/>
<keyword evidence="6" id="KW-0238">DNA-binding</keyword>
<evidence type="ECO:0000256" key="4">
    <source>
        <dbReference type="ARBA" id="ARBA00022750"/>
    </source>
</evidence>
<dbReference type="InterPro" id="IPR021109">
    <property type="entry name" value="Peptidase_aspartic_dom_sf"/>
</dbReference>
<evidence type="ECO:0000256" key="7">
    <source>
        <dbReference type="PIRSR" id="PIRSR601461-1"/>
    </source>
</evidence>